<dbReference type="InterPro" id="IPR003439">
    <property type="entry name" value="ABC_transporter-like_ATP-bd"/>
</dbReference>
<organism evidence="6 7">
    <name type="scientific">Anaerotignum neopropionicum</name>
    <dbReference type="NCBI Taxonomy" id="36847"/>
    <lineage>
        <taxon>Bacteria</taxon>
        <taxon>Bacillati</taxon>
        <taxon>Bacillota</taxon>
        <taxon>Clostridia</taxon>
        <taxon>Lachnospirales</taxon>
        <taxon>Anaerotignaceae</taxon>
        <taxon>Anaerotignum</taxon>
    </lineage>
</organism>
<reference evidence="6 7" key="1">
    <citation type="submission" date="2016-01" db="EMBL/GenBank/DDBJ databases">
        <title>Genome sequence of Clostridium neopropionicum X4, DSM-3847.</title>
        <authorList>
            <person name="Poehlein A."/>
            <person name="Beck M.H."/>
            <person name="Bengelsdorf F.R."/>
            <person name="Daniel R."/>
            <person name="Duerre P."/>
        </authorList>
    </citation>
    <scope>NUCLEOTIDE SEQUENCE [LARGE SCALE GENOMIC DNA]</scope>
    <source>
        <strain evidence="6 7">DSM-3847</strain>
    </source>
</reference>
<dbReference type="Proteomes" id="UP000070539">
    <property type="component" value="Unassembled WGS sequence"/>
</dbReference>
<keyword evidence="4 6" id="KW-0067">ATP-binding</keyword>
<dbReference type="Pfam" id="PF00005">
    <property type="entry name" value="ABC_tran"/>
    <property type="match status" value="1"/>
</dbReference>
<dbReference type="AlphaFoldDB" id="A0A136WBK4"/>
<dbReference type="CDD" id="cd03230">
    <property type="entry name" value="ABC_DR_subfamily_A"/>
    <property type="match status" value="1"/>
</dbReference>
<keyword evidence="7" id="KW-1185">Reference proteome</keyword>
<dbReference type="EMBL" id="LRVM01000013">
    <property type="protein sequence ID" value="KXL51903.1"/>
    <property type="molecule type" value="Genomic_DNA"/>
</dbReference>
<keyword evidence="2" id="KW-0813">Transport</keyword>
<proteinExistence type="inferred from homology"/>
<dbReference type="InterPro" id="IPR027417">
    <property type="entry name" value="P-loop_NTPase"/>
</dbReference>
<dbReference type="STRING" id="36847.CLNEO_27620"/>
<feature type="domain" description="ABC transporter" evidence="5">
    <location>
        <begin position="2"/>
        <end position="232"/>
    </location>
</feature>
<dbReference type="InterPro" id="IPR003593">
    <property type="entry name" value="AAA+_ATPase"/>
</dbReference>
<dbReference type="InterPro" id="IPR025302">
    <property type="entry name" value="DrrA1/2-like_C"/>
</dbReference>
<accession>A0A136WBK4</accession>
<evidence type="ECO:0000256" key="4">
    <source>
        <dbReference type="ARBA" id="ARBA00022840"/>
    </source>
</evidence>
<dbReference type="PANTHER" id="PTHR43335:SF3">
    <property type="entry name" value="ABC TRANSPORTER"/>
    <property type="match status" value="1"/>
</dbReference>
<evidence type="ECO:0000256" key="3">
    <source>
        <dbReference type="ARBA" id="ARBA00022741"/>
    </source>
</evidence>
<dbReference type="RefSeq" id="WP_066090482.1">
    <property type="nucleotide sequence ID" value="NZ_LRVM01000013.1"/>
</dbReference>
<dbReference type="OrthoDB" id="9804819at2"/>
<gene>
    <name evidence="6" type="primary">ybhF</name>
    <name evidence="6" type="ORF">CLNEO_27620</name>
</gene>
<name>A0A136WBK4_9FIRM</name>
<keyword evidence="3" id="KW-0547">Nucleotide-binding</keyword>
<dbReference type="PANTHER" id="PTHR43335">
    <property type="entry name" value="ABC TRANSPORTER, ATP-BINDING PROTEIN"/>
    <property type="match status" value="1"/>
</dbReference>
<dbReference type="PROSITE" id="PS50893">
    <property type="entry name" value="ABC_TRANSPORTER_2"/>
    <property type="match status" value="1"/>
</dbReference>
<sequence>MLKIDGLVKNYGKFTAVDHLTLAVEKGSVCGFVGPNGAGKTTTMRIMAGLLNATSGSVMIDEVEVTKNPRVLREKIGYMPDFFGVYDNLKVTEYMDFFAGAYGISYKERGPIIDNLLEIVDLSHKKDFYVDSLSRGMKQRLCLARSLVHDPELLILDEPASGLDPRARVEIKEVLKQLQEMGKTIIISSHILPELAEMCTEICIINQGKLAAQGSVQEIMQKLSQKRMIHVQPLNDVERAIQILKEQPFIRAVVENTRDVEFEFTGTNDQLSNVLKQLILAEIPILSFKEKEGNLEEVFMQITGGESI</sequence>
<dbReference type="Gene3D" id="3.40.50.300">
    <property type="entry name" value="P-loop containing nucleotide triphosphate hydrolases"/>
    <property type="match status" value="1"/>
</dbReference>
<evidence type="ECO:0000256" key="2">
    <source>
        <dbReference type="ARBA" id="ARBA00022448"/>
    </source>
</evidence>
<evidence type="ECO:0000313" key="7">
    <source>
        <dbReference type="Proteomes" id="UP000070539"/>
    </source>
</evidence>
<dbReference type="GO" id="GO:0005524">
    <property type="term" value="F:ATP binding"/>
    <property type="evidence" value="ECO:0007669"/>
    <property type="project" value="UniProtKB-KW"/>
</dbReference>
<protein>
    <submittedName>
        <fullName evidence="6">Putative ABC transporter ATP-binding protein YbhF</fullName>
    </submittedName>
</protein>
<dbReference type="Pfam" id="PF13732">
    <property type="entry name" value="DrrA1-3_C"/>
    <property type="match status" value="1"/>
</dbReference>
<dbReference type="GO" id="GO:0016887">
    <property type="term" value="F:ATP hydrolysis activity"/>
    <property type="evidence" value="ECO:0007669"/>
    <property type="project" value="InterPro"/>
</dbReference>
<evidence type="ECO:0000313" key="6">
    <source>
        <dbReference type="EMBL" id="KXL51903.1"/>
    </source>
</evidence>
<dbReference type="SMART" id="SM00382">
    <property type="entry name" value="AAA"/>
    <property type="match status" value="1"/>
</dbReference>
<dbReference type="SUPFAM" id="SSF52540">
    <property type="entry name" value="P-loop containing nucleoside triphosphate hydrolases"/>
    <property type="match status" value="1"/>
</dbReference>
<evidence type="ECO:0000256" key="1">
    <source>
        <dbReference type="ARBA" id="ARBA00005417"/>
    </source>
</evidence>
<evidence type="ECO:0000259" key="5">
    <source>
        <dbReference type="PROSITE" id="PS50893"/>
    </source>
</evidence>
<comment type="caution">
    <text evidence="6">The sequence shown here is derived from an EMBL/GenBank/DDBJ whole genome shotgun (WGS) entry which is preliminary data.</text>
</comment>
<dbReference type="PATRIC" id="fig|36847.3.peg.3228"/>
<comment type="similarity">
    <text evidence="1">Belongs to the ABC transporter superfamily.</text>
</comment>